<protein>
    <submittedName>
        <fullName evidence="2">Uncharacterized protein</fullName>
    </submittedName>
</protein>
<evidence type="ECO:0000313" key="3">
    <source>
        <dbReference type="Proteomes" id="UP000037505"/>
    </source>
</evidence>
<feature type="region of interest" description="Disordered" evidence="1">
    <location>
        <begin position="17"/>
        <end position="40"/>
    </location>
</feature>
<dbReference type="GeneID" id="26807371"/>
<reference evidence="2 3" key="1">
    <citation type="submission" date="2014-06" db="EMBL/GenBank/DDBJ databases">
        <title>The Genome of the Aflatoxigenic Filamentous Fungus Aspergillus nomius.</title>
        <authorList>
            <person name="Moore M.G."/>
            <person name="Shannon B.M."/>
            <person name="Brian M.M."/>
        </authorList>
    </citation>
    <scope>NUCLEOTIDE SEQUENCE [LARGE SCALE GENOMIC DNA]</scope>
    <source>
        <strain evidence="2 3">NRRL 13137</strain>
    </source>
</reference>
<evidence type="ECO:0000256" key="1">
    <source>
        <dbReference type="SAM" id="MobiDB-lite"/>
    </source>
</evidence>
<name>A0A0L1J1H5_ASPN3</name>
<dbReference type="EMBL" id="JNOM01000147">
    <property type="protein sequence ID" value="KNG85661.1"/>
    <property type="molecule type" value="Genomic_DNA"/>
</dbReference>
<dbReference type="OrthoDB" id="4461510at2759"/>
<comment type="caution">
    <text evidence="2">The sequence shown here is derived from an EMBL/GenBank/DDBJ whole genome shotgun (WGS) entry which is preliminary data.</text>
</comment>
<evidence type="ECO:0000313" key="2">
    <source>
        <dbReference type="EMBL" id="KNG85661.1"/>
    </source>
</evidence>
<proteinExistence type="predicted"/>
<keyword evidence="3" id="KW-1185">Reference proteome</keyword>
<gene>
    <name evidence="2" type="ORF">ANOM_005567</name>
</gene>
<organism evidence="2 3">
    <name type="scientific">Aspergillus nomiae NRRL (strain ATCC 15546 / NRRL 13137 / CBS 260.88 / M93)</name>
    <dbReference type="NCBI Taxonomy" id="1509407"/>
    <lineage>
        <taxon>Eukaryota</taxon>
        <taxon>Fungi</taxon>
        <taxon>Dikarya</taxon>
        <taxon>Ascomycota</taxon>
        <taxon>Pezizomycotina</taxon>
        <taxon>Eurotiomycetes</taxon>
        <taxon>Eurotiomycetidae</taxon>
        <taxon>Eurotiales</taxon>
        <taxon>Aspergillaceae</taxon>
        <taxon>Aspergillus</taxon>
        <taxon>Aspergillus subgen. Circumdati</taxon>
    </lineage>
</organism>
<dbReference type="RefSeq" id="XP_015406584.1">
    <property type="nucleotide sequence ID" value="XM_015550824.1"/>
</dbReference>
<dbReference type="Proteomes" id="UP000037505">
    <property type="component" value="Unassembled WGS sequence"/>
</dbReference>
<sequence length="182" mass="21432">MSTERTYKRTNKYYEWHRTDDGKGKKGDRGKGKESETKEEDLPPRIGKYCYAKVTADVSRKDGYTMFYTACGTRIAKGEWEIFYRDELVTFDETLDENKHIMCVLVNSDWHTPTEVEVLRSFRKVLQEAHETILSLNKQKWDALEKVFDAAEKHGLREFQYLICEAFESLYKVDMSVDDNIL</sequence>
<dbReference type="AlphaFoldDB" id="A0A0L1J1H5"/>
<accession>A0A0L1J1H5</accession>